<gene>
    <name evidence="2" type="ORF">LzC2_36490</name>
</gene>
<feature type="compositionally biased region" description="Low complexity" evidence="1">
    <location>
        <begin position="16"/>
        <end position="27"/>
    </location>
</feature>
<accession>A0ABX1VIB2</accession>
<evidence type="ECO:0000313" key="2">
    <source>
        <dbReference type="EMBL" id="NNJ27544.1"/>
    </source>
</evidence>
<dbReference type="InterPro" id="IPR011465">
    <property type="entry name" value="DUF1571"/>
</dbReference>
<evidence type="ECO:0008006" key="4">
    <source>
        <dbReference type="Google" id="ProtNLM"/>
    </source>
</evidence>
<name>A0ABX1VIB2_9PLAN</name>
<sequence length="293" mass="32194">MSRPAVACSPCPAGCSRSARSSAPPAPPSRRAALIVLTARIASAALVGGMLTPIASAQDAAGQPEAAKVHPLKKAISYAKISQQAAEALPSYTATFKRREIVNGKPVQNLARMKFRAEPFSVYLRFTNEENAGRQVLYVEDQNDGKMMVREAAGISSIAGTVNLAPDSALVTTNSRHPITRAGLANLTRGVVEQWTAESRYGECDVKYFAEAELNGRPVVVIESSHPIPRREFRFARTRLWMDKETKLPVRLQQYEFRRGGGEPVLAEDYTYTDIKTDVRLSDRDFHPASYKL</sequence>
<dbReference type="Pfam" id="PF07608">
    <property type="entry name" value="DUF1571"/>
    <property type="match status" value="1"/>
</dbReference>
<dbReference type="RefSeq" id="WP_171189454.1">
    <property type="nucleotide sequence ID" value="NZ_WTPX01000165.1"/>
</dbReference>
<dbReference type="InterPro" id="IPR006311">
    <property type="entry name" value="TAT_signal"/>
</dbReference>
<keyword evidence="3" id="KW-1185">Reference proteome</keyword>
<comment type="caution">
    <text evidence="2">The sequence shown here is derived from an EMBL/GenBank/DDBJ whole genome shotgun (WGS) entry which is preliminary data.</text>
</comment>
<dbReference type="PROSITE" id="PS51318">
    <property type="entry name" value="TAT"/>
    <property type="match status" value="1"/>
</dbReference>
<evidence type="ECO:0000256" key="1">
    <source>
        <dbReference type="SAM" id="MobiDB-lite"/>
    </source>
</evidence>
<proteinExistence type="predicted"/>
<protein>
    <recommendedName>
        <fullName evidence="4">DUF1571 domain-containing protein</fullName>
    </recommendedName>
</protein>
<dbReference type="Proteomes" id="UP000609651">
    <property type="component" value="Unassembled WGS sequence"/>
</dbReference>
<dbReference type="Gene3D" id="2.50.20.10">
    <property type="entry name" value="Lipoprotein localisation LolA/LolB/LppX"/>
    <property type="match status" value="1"/>
</dbReference>
<feature type="region of interest" description="Disordered" evidence="1">
    <location>
        <begin position="1"/>
        <end position="27"/>
    </location>
</feature>
<organism evidence="2 3">
    <name type="scientific">Alienimonas chondri</name>
    <dbReference type="NCBI Taxonomy" id="2681879"/>
    <lineage>
        <taxon>Bacteria</taxon>
        <taxon>Pseudomonadati</taxon>
        <taxon>Planctomycetota</taxon>
        <taxon>Planctomycetia</taxon>
        <taxon>Planctomycetales</taxon>
        <taxon>Planctomycetaceae</taxon>
        <taxon>Alienimonas</taxon>
    </lineage>
</organism>
<dbReference type="EMBL" id="WTPX01000165">
    <property type="protein sequence ID" value="NNJ27544.1"/>
    <property type="molecule type" value="Genomic_DNA"/>
</dbReference>
<evidence type="ECO:0000313" key="3">
    <source>
        <dbReference type="Proteomes" id="UP000609651"/>
    </source>
</evidence>
<reference evidence="2 3" key="1">
    <citation type="journal article" date="2020" name="Syst. Appl. Microbiol.">
        <title>Alienimonas chondri sp. nov., a novel planctomycete isolated from the biofilm of the red alga Chondrus crispus.</title>
        <authorList>
            <person name="Vitorino I."/>
            <person name="Albuquerque L."/>
            <person name="Wiegand S."/>
            <person name="Kallscheuer N."/>
            <person name="da Costa M.S."/>
            <person name="Lobo-da-Cunha A."/>
            <person name="Jogler C."/>
            <person name="Lage O.M."/>
        </authorList>
    </citation>
    <scope>NUCLEOTIDE SEQUENCE [LARGE SCALE GENOMIC DNA]</scope>
    <source>
        <strain evidence="2 3">LzC2</strain>
    </source>
</reference>